<name>A0A0H2RVG8_9AGAM</name>
<dbReference type="Proteomes" id="UP000053477">
    <property type="component" value="Unassembled WGS sequence"/>
</dbReference>
<sequence>MSETPAPLPIYNAAGRRNRGFRHQVLGYPMTPEWLTKRSMELFGKKNNFFGAAAKTVADFKHNRTVHAVYDRKTKEYALVVALAENVTPGTLREPPEEECEWFRQYLGVEGKPLWYNVSN</sequence>
<gene>
    <name evidence="1" type="ORF">SCHPADRAFT_995395</name>
</gene>
<accession>A0A0H2RVG8</accession>
<organism evidence="1 2">
    <name type="scientific">Schizopora paradoxa</name>
    <dbReference type="NCBI Taxonomy" id="27342"/>
    <lineage>
        <taxon>Eukaryota</taxon>
        <taxon>Fungi</taxon>
        <taxon>Dikarya</taxon>
        <taxon>Basidiomycota</taxon>
        <taxon>Agaricomycotina</taxon>
        <taxon>Agaricomycetes</taxon>
        <taxon>Hymenochaetales</taxon>
        <taxon>Schizoporaceae</taxon>
        <taxon>Schizopora</taxon>
    </lineage>
</organism>
<dbReference type="InParanoid" id="A0A0H2RVG8"/>
<dbReference type="EMBL" id="KQ085921">
    <property type="protein sequence ID" value="KLO16020.1"/>
    <property type="molecule type" value="Genomic_DNA"/>
</dbReference>
<evidence type="ECO:0000313" key="1">
    <source>
        <dbReference type="EMBL" id="KLO16020.1"/>
    </source>
</evidence>
<keyword evidence="2" id="KW-1185">Reference proteome</keyword>
<protein>
    <submittedName>
        <fullName evidence="1">Uncharacterized protein</fullName>
    </submittedName>
</protein>
<dbReference type="AlphaFoldDB" id="A0A0H2RVG8"/>
<evidence type="ECO:0000313" key="2">
    <source>
        <dbReference type="Proteomes" id="UP000053477"/>
    </source>
</evidence>
<proteinExistence type="predicted"/>
<reference evidence="1 2" key="1">
    <citation type="submission" date="2015-04" db="EMBL/GenBank/DDBJ databases">
        <title>Complete genome sequence of Schizopora paradoxa KUC8140, a cosmopolitan wood degrader in East Asia.</title>
        <authorList>
            <consortium name="DOE Joint Genome Institute"/>
            <person name="Min B."/>
            <person name="Park H."/>
            <person name="Jang Y."/>
            <person name="Kim J.-J."/>
            <person name="Kim K.H."/>
            <person name="Pangilinan J."/>
            <person name="Lipzen A."/>
            <person name="Riley R."/>
            <person name="Grigoriev I.V."/>
            <person name="Spatafora J.W."/>
            <person name="Choi I.-G."/>
        </authorList>
    </citation>
    <scope>NUCLEOTIDE SEQUENCE [LARGE SCALE GENOMIC DNA]</scope>
    <source>
        <strain evidence="1 2">KUC8140</strain>
    </source>
</reference>